<reference evidence="4" key="1">
    <citation type="submission" date="2018-02" db="EMBL/GenBank/DDBJ databases">
        <authorList>
            <person name="Cohen D.B."/>
            <person name="Kent A.D."/>
        </authorList>
    </citation>
    <scope>NUCLEOTIDE SEQUENCE</scope>
</reference>
<dbReference type="Pfam" id="PF03343">
    <property type="entry name" value="SART-1"/>
    <property type="match status" value="1"/>
</dbReference>
<protein>
    <recommendedName>
        <fullName evidence="5">SART-1 family protein</fullName>
    </recommendedName>
</protein>
<sequence>MNTLNDDGRGKSKVLMDLDDVVPMGSNPRVRHGDEAMEHTIREVPIGKGLYETRTRKKIKFVGVDDDGSIRIDRLDEFGRIMTPKEAFRELSYRFHGKRPGKKKQEKLRKRIQTELKLKQMINSDGPSRSVERMWEAQKQLKRPYIVLSDHANYAHAIGTQLGMCTSRC</sequence>
<dbReference type="GO" id="GO:0046540">
    <property type="term" value="C:U4/U6 x U5 tri-snRNP complex"/>
    <property type="evidence" value="ECO:0007669"/>
    <property type="project" value="TreeGrafter"/>
</dbReference>
<keyword evidence="3" id="KW-0539">Nucleus</keyword>
<evidence type="ECO:0000256" key="3">
    <source>
        <dbReference type="ARBA" id="ARBA00023242"/>
    </source>
</evidence>
<proteinExistence type="inferred from homology"/>
<organism evidence="4">
    <name type="scientific">Fagus sylvatica</name>
    <name type="common">Beechnut</name>
    <dbReference type="NCBI Taxonomy" id="28930"/>
    <lineage>
        <taxon>Eukaryota</taxon>
        <taxon>Viridiplantae</taxon>
        <taxon>Streptophyta</taxon>
        <taxon>Embryophyta</taxon>
        <taxon>Tracheophyta</taxon>
        <taxon>Spermatophyta</taxon>
        <taxon>Magnoliopsida</taxon>
        <taxon>eudicotyledons</taxon>
        <taxon>Gunneridae</taxon>
        <taxon>Pentapetalae</taxon>
        <taxon>rosids</taxon>
        <taxon>fabids</taxon>
        <taxon>Fagales</taxon>
        <taxon>Fagaceae</taxon>
        <taxon>Fagus</taxon>
    </lineage>
</organism>
<dbReference type="GO" id="GO:0045292">
    <property type="term" value="P:mRNA cis splicing, via spliceosome"/>
    <property type="evidence" value="ECO:0007669"/>
    <property type="project" value="TreeGrafter"/>
</dbReference>
<evidence type="ECO:0000256" key="1">
    <source>
        <dbReference type="ARBA" id="ARBA00004123"/>
    </source>
</evidence>
<evidence type="ECO:0008006" key="5">
    <source>
        <dbReference type="Google" id="ProtNLM"/>
    </source>
</evidence>
<dbReference type="PANTHER" id="PTHR14152:SF5">
    <property type="entry name" value="U4_U6.U5 TRI-SNRNP-ASSOCIATED PROTEIN 1"/>
    <property type="match status" value="1"/>
</dbReference>
<comment type="similarity">
    <text evidence="2">Belongs to the SNU66/SART1 family.</text>
</comment>
<dbReference type="AlphaFoldDB" id="A0A2N9GEA0"/>
<dbReference type="InterPro" id="IPR005011">
    <property type="entry name" value="SNU66/SART1"/>
</dbReference>
<dbReference type="GO" id="GO:0000481">
    <property type="term" value="P:maturation of 5S rRNA"/>
    <property type="evidence" value="ECO:0007669"/>
    <property type="project" value="TreeGrafter"/>
</dbReference>
<dbReference type="EMBL" id="OIVN01002135">
    <property type="protein sequence ID" value="SPD00907.1"/>
    <property type="molecule type" value="Genomic_DNA"/>
</dbReference>
<dbReference type="PANTHER" id="PTHR14152">
    <property type="entry name" value="SQUAMOUS CELL CARCINOMA ANTIGEN RECOGNISED BY CYTOTOXIC T LYMPHOCYTES"/>
    <property type="match status" value="1"/>
</dbReference>
<name>A0A2N9GEA0_FAGSY</name>
<accession>A0A2N9GEA0</accession>
<evidence type="ECO:0000313" key="4">
    <source>
        <dbReference type="EMBL" id="SPD00907.1"/>
    </source>
</evidence>
<evidence type="ECO:0000256" key="2">
    <source>
        <dbReference type="ARBA" id="ARBA00006076"/>
    </source>
</evidence>
<comment type="subcellular location">
    <subcellularLocation>
        <location evidence="1">Nucleus</location>
    </subcellularLocation>
</comment>
<gene>
    <name evidence="4" type="ORF">FSB_LOCUS28789</name>
</gene>